<dbReference type="GO" id="GO:0051879">
    <property type="term" value="F:Hsp90 protein binding"/>
    <property type="evidence" value="ECO:0007669"/>
    <property type="project" value="TreeGrafter"/>
</dbReference>
<dbReference type="EMBL" id="WSZM01000466">
    <property type="protein sequence ID" value="KAF4032751.1"/>
    <property type="molecule type" value="Genomic_DNA"/>
</dbReference>
<gene>
    <name evidence="1" type="ORF">GN244_ATG15355</name>
</gene>
<dbReference type="InterPro" id="IPR016024">
    <property type="entry name" value="ARM-type_fold"/>
</dbReference>
<dbReference type="Pfam" id="PF10274">
    <property type="entry name" value="ParcG"/>
    <property type="match status" value="2"/>
</dbReference>
<dbReference type="PANTHER" id="PTHR21207">
    <property type="entry name" value="PARKIN COREGULATED GENE PROTEIN PARK2 COREGULATED"/>
    <property type="match status" value="1"/>
</dbReference>
<organism evidence="1 2">
    <name type="scientific">Phytophthora infestans</name>
    <name type="common">Potato late blight agent</name>
    <name type="synonym">Botrytis infestans</name>
    <dbReference type="NCBI Taxonomy" id="4787"/>
    <lineage>
        <taxon>Eukaryota</taxon>
        <taxon>Sar</taxon>
        <taxon>Stramenopiles</taxon>
        <taxon>Oomycota</taxon>
        <taxon>Peronosporomycetes</taxon>
        <taxon>Peronosporales</taxon>
        <taxon>Peronosporaceae</taxon>
        <taxon>Phytophthora</taxon>
    </lineage>
</organism>
<dbReference type="InterPro" id="IPR019399">
    <property type="entry name" value="Parkin_co-regulated_protein"/>
</dbReference>
<sequence>MASRDRAADSQVITFDFNESGRAAISSASSSRPNTSGGRFKKSKLSEFRQCLEKEELPLLIVTCRGVRRVTWTANLEQLDFAHLLPICLSGLQETLEPYPSFAFDAAMGLLESGRRGTRVLKAWTANLEQLDFAHLLPICLSGLQETLEPYPSFAFDAAMGLLESGRRGTRVLKALPQVVQQLKSALNTREKAVAHRVLLVLQQLAVCEDVGSELADYYRSLLPLCNILQDKHLGTGDSATKELVTEALETLEAYGRDDAHLMIQQYVPAFQSCCGA</sequence>
<protein>
    <submittedName>
        <fullName evidence="1">Parkin co-regulated protein</fullName>
    </submittedName>
</protein>
<dbReference type="AlphaFoldDB" id="A0A833WP87"/>
<dbReference type="PANTHER" id="PTHR21207:SF2">
    <property type="entry name" value="PARKIN COREGULATED GENE PROTEIN"/>
    <property type="match status" value="1"/>
</dbReference>
<dbReference type="GO" id="GO:0030544">
    <property type="term" value="F:Hsp70 protein binding"/>
    <property type="evidence" value="ECO:0007669"/>
    <property type="project" value="TreeGrafter"/>
</dbReference>
<name>A0A833WP87_PHYIN</name>
<dbReference type="Proteomes" id="UP000602510">
    <property type="component" value="Unassembled WGS sequence"/>
</dbReference>
<keyword evidence="2" id="KW-1185">Reference proteome</keyword>
<evidence type="ECO:0000313" key="2">
    <source>
        <dbReference type="Proteomes" id="UP000602510"/>
    </source>
</evidence>
<evidence type="ECO:0000313" key="1">
    <source>
        <dbReference type="EMBL" id="KAF4032751.1"/>
    </source>
</evidence>
<comment type="caution">
    <text evidence="1">The sequence shown here is derived from an EMBL/GenBank/DDBJ whole genome shotgun (WGS) entry which is preliminary data.</text>
</comment>
<accession>A0A833WP87</accession>
<proteinExistence type="predicted"/>
<reference evidence="1" key="1">
    <citation type="submission" date="2020-04" db="EMBL/GenBank/DDBJ databases">
        <title>Hybrid Assembly of Korean Phytophthora infestans isolates.</title>
        <authorList>
            <person name="Prokchorchik M."/>
            <person name="Lee Y."/>
            <person name="Seo J."/>
            <person name="Cho J.-H."/>
            <person name="Park Y.-E."/>
            <person name="Jang D.-C."/>
            <person name="Im J.-S."/>
            <person name="Choi J.-G."/>
            <person name="Park H.-J."/>
            <person name="Lee G.-B."/>
            <person name="Lee Y.-G."/>
            <person name="Hong S.-Y."/>
            <person name="Cho K."/>
            <person name="Sohn K.H."/>
        </authorList>
    </citation>
    <scope>NUCLEOTIDE SEQUENCE</scope>
    <source>
        <strain evidence="1">KR_1_A1</strain>
    </source>
</reference>
<dbReference type="SUPFAM" id="SSF48371">
    <property type="entry name" value="ARM repeat"/>
    <property type="match status" value="1"/>
</dbReference>